<sequence length="360" mass="39965">MNESIRLVRLSNLGNIVPPWWTPPYIRIAESPEAAVKEHNATEPTTLCVYTDGSGIDGHVGAAAIAPMLPFQDIRKKRTEYMGTSTTSTVYAAELRGIDLALQIALDTHAKTNTPGKCVVFTDNQAAIQAMANPKCPSGQYILAEAIRSLDKLRDQGWQVEIRWIPAHIGIPGNEAADRAAKETAGHDRNTRPNPESQPEPESAQILTATTKSAIRQTMKSEWEQSWEKAKHGRELFKLGVRPGKGVLTKHSGTHRAISSVITQMRTAKIALRAYLHNIDKADTDQCQCGYGRQTVRHILLECRNWTEERHQMWAGKHPCIDIKSILCSPTMAVQAAKMMIRTGLLEQFRAVPSTVLKYT</sequence>
<dbReference type="PANTHER" id="PTHR10642">
    <property type="entry name" value="RIBONUCLEASE H1"/>
    <property type="match status" value="1"/>
</dbReference>
<name>A0A0U1M839_TALIS</name>
<evidence type="ECO:0000256" key="2">
    <source>
        <dbReference type="SAM" id="MobiDB-lite"/>
    </source>
</evidence>
<dbReference type="GO" id="GO:0003676">
    <property type="term" value="F:nucleic acid binding"/>
    <property type="evidence" value="ECO:0007669"/>
    <property type="project" value="InterPro"/>
</dbReference>
<organism evidence="4 5">
    <name type="scientific">Talaromyces islandicus</name>
    <name type="common">Penicillium islandicum</name>
    <dbReference type="NCBI Taxonomy" id="28573"/>
    <lineage>
        <taxon>Eukaryota</taxon>
        <taxon>Fungi</taxon>
        <taxon>Dikarya</taxon>
        <taxon>Ascomycota</taxon>
        <taxon>Pezizomycotina</taxon>
        <taxon>Eurotiomycetes</taxon>
        <taxon>Eurotiomycetidae</taxon>
        <taxon>Eurotiales</taxon>
        <taxon>Trichocomaceae</taxon>
        <taxon>Talaromyces</taxon>
        <taxon>Talaromyces sect. Islandici</taxon>
    </lineage>
</organism>
<feature type="region of interest" description="Disordered" evidence="2">
    <location>
        <begin position="176"/>
        <end position="205"/>
    </location>
</feature>
<feature type="compositionally biased region" description="Basic and acidic residues" evidence="2">
    <location>
        <begin position="176"/>
        <end position="191"/>
    </location>
</feature>
<accession>A0A0U1M839</accession>
<dbReference type="Proteomes" id="UP000054383">
    <property type="component" value="Unassembled WGS sequence"/>
</dbReference>
<dbReference type="SUPFAM" id="SSF53098">
    <property type="entry name" value="Ribonuclease H-like"/>
    <property type="match status" value="1"/>
</dbReference>
<dbReference type="InterPro" id="IPR012337">
    <property type="entry name" value="RNaseH-like_sf"/>
</dbReference>
<evidence type="ECO:0000313" key="5">
    <source>
        <dbReference type="Proteomes" id="UP000054383"/>
    </source>
</evidence>
<reference evidence="4 5" key="1">
    <citation type="submission" date="2015-04" db="EMBL/GenBank/DDBJ databases">
        <authorList>
            <person name="Syromyatnikov M.Y."/>
            <person name="Popov V.N."/>
        </authorList>
    </citation>
    <scope>NUCLEOTIDE SEQUENCE [LARGE SCALE GENOMIC DNA]</scope>
    <source>
        <strain evidence="4">WF-38-12</strain>
    </source>
</reference>
<dbReference type="PROSITE" id="PS50879">
    <property type="entry name" value="RNASE_H_1"/>
    <property type="match status" value="1"/>
</dbReference>
<dbReference type="OrthoDB" id="4226558at2759"/>
<dbReference type="PANTHER" id="PTHR10642:SF25">
    <property type="entry name" value="RNASE H TYPE-1 DOMAIN-CONTAINING PROTEIN"/>
    <property type="match status" value="1"/>
</dbReference>
<comment type="similarity">
    <text evidence="1">Belongs to the RNase H family.</text>
</comment>
<keyword evidence="5" id="KW-1185">Reference proteome</keyword>
<gene>
    <name evidence="4" type="ORF">PISL3812_08134</name>
</gene>
<dbReference type="GO" id="GO:0004523">
    <property type="term" value="F:RNA-DNA hybrid ribonuclease activity"/>
    <property type="evidence" value="ECO:0007669"/>
    <property type="project" value="InterPro"/>
</dbReference>
<dbReference type="CDD" id="cd09276">
    <property type="entry name" value="Rnase_HI_RT_non_LTR"/>
    <property type="match status" value="1"/>
</dbReference>
<dbReference type="EMBL" id="CVMT01000009">
    <property type="protein sequence ID" value="CRG91086.1"/>
    <property type="molecule type" value="Genomic_DNA"/>
</dbReference>
<evidence type="ECO:0000313" key="4">
    <source>
        <dbReference type="EMBL" id="CRG91086.1"/>
    </source>
</evidence>
<dbReference type="GO" id="GO:0043137">
    <property type="term" value="P:DNA replication, removal of RNA primer"/>
    <property type="evidence" value="ECO:0007669"/>
    <property type="project" value="TreeGrafter"/>
</dbReference>
<dbReference type="OMA" id="HINRADA"/>
<dbReference type="InterPro" id="IPR050092">
    <property type="entry name" value="RNase_H"/>
</dbReference>
<dbReference type="InterPro" id="IPR002156">
    <property type="entry name" value="RNaseH_domain"/>
</dbReference>
<feature type="domain" description="RNase H type-1" evidence="3">
    <location>
        <begin position="43"/>
        <end position="186"/>
    </location>
</feature>
<dbReference type="AlphaFoldDB" id="A0A0U1M839"/>
<dbReference type="STRING" id="28573.A0A0U1M839"/>
<dbReference type="Gene3D" id="3.30.420.10">
    <property type="entry name" value="Ribonuclease H-like superfamily/Ribonuclease H"/>
    <property type="match status" value="1"/>
</dbReference>
<dbReference type="Pfam" id="PF00075">
    <property type="entry name" value="RNase_H"/>
    <property type="match status" value="1"/>
</dbReference>
<evidence type="ECO:0000259" key="3">
    <source>
        <dbReference type="PROSITE" id="PS50879"/>
    </source>
</evidence>
<protein>
    <recommendedName>
        <fullName evidence="3">RNase H type-1 domain-containing protein</fullName>
    </recommendedName>
</protein>
<proteinExistence type="inferred from homology"/>
<dbReference type="InterPro" id="IPR036397">
    <property type="entry name" value="RNaseH_sf"/>
</dbReference>
<evidence type="ECO:0000256" key="1">
    <source>
        <dbReference type="ARBA" id="ARBA00005300"/>
    </source>
</evidence>